<keyword evidence="3 12" id="KW-0479">Metal-binding</keyword>
<feature type="domain" description="C3H1-type" evidence="15">
    <location>
        <begin position="148"/>
        <end position="175"/>
    </location>
</feature>
<evidence type="ECO:0000256" key="12">
    <source>
        <dbReference type="PROSITE-ProRule" id="PRU00723"/>
    </source>
</evidence>
<evidence type="ECO:0000256" key="2">
    <source>
        <dbReference type="ARBA" id="ARBA00022664"/>
    </source>
</evidence>
<dbReference type="PROSITE" id="PS50103">
    <property type="entry name" value="ZF_C3H1"/>
    <property type="match status" value="2"/>
</dbReference>
<keyword evidence="10" id="KW-0539">Nucleus</keyword>
<dbReference type="InterPro" id="IPR035979">
    <property type="entry name" value="RBD_domain_sf"/>
</dbReference>
<feature type="compositionally biased region" description="Gly residues" evidence="13">
    <location>
        <begin position="295"/>
        <end position="311"/>
    </location>
</feature>
<dbReference type="Proteomes" id="UP001515480">
    <property type="component" value="Unassembled WGS sequence"/>
</dbReference>
<dbReference type="InterPro" id="IPR003954">
    <property type="entry name" value="RRM_euk-type"/>
</dbReference>
<evidence type="ECO:0000256" key="13">
    <source>
        <dbReference type="SAM" id="MobiDB-lite"/>
    </source>
</evidence>
<evidence type="ECO:0000259" key="14">
    <source>
        <dbReference type="PROSITE" id="PS50102"/>
    </source>
</evidence>
<keyword evidence="9" id="KW-0508">mRNA splicing</keyword>
<dbReference type="InterPro" id="IPR000571">
    <property type="entry name" value="Znf_CCCH"/>
</dbReference>
<dbReference type="GO" id="GO:0089701">
    <property type="term" value="C:U2AF complex"/>
    <property type="evidence" value="ECO:0007669"/>
    <property type="project" value="InterPro"/>
</dbReference>
<keyword evidence="8" id="KW-0238">DNA-binding</keyword>
<feature type="region of interest" description="Disordered" evidence="13">
    <location>
        <begin position="194"/>
        <end position="320"/>
    </location>
</feature>
<dbReference type="AlphaFoldDB" id="A0AB34I945"/>
<feature type="domain" description="RRM" evidence="14">
    <location>
        <begin position="44"/>
        <end position="146"/>
    </location>
</feature>
<dbReference type="InterPro" id="IPR000504">
    <property type="entry name" value="RRM_dom"/>
</dbReference>
<gene>
    <name evidence="16" type="ORF">AB1Y20_016725</name>
</gene>
<evidence type="ECO:0000256" key="7">
    <source>
        <dbReference type="ARBA" id="ARBA00022884"/>
    </source>
</evidence>
<feature type="compositionally biased region" description="Basic and acidic residues" evidence="13">
    <location>
        <begin position="194"/>
        <end position="284"/>
    </location>
</feature>
<feature type="zinc finger region" description="C3H1-type" evidence="12">
    <location>
        <begin position="12"/>
        <end position="40"/>
    </location>
</feature>
<dbReference type="PROSITE" id="PS50102">
    <property type="entry name" value="RRM"/>
    <property type="match status" value="1"/>
</dbReference>
<evidence type="ECO:0000256" key="3">
    <source>
        <dbReference type="ARBA" id="ARBA00022723"/>
    </source>
</evidence>
<proteinExistence type="predicted"/>
<reference evidence="16 17" key="1">
    <citation type="journal article" date="2024" name="Science">
        <title>Giant polyketide synthase enzymes in the biosynthesis of giant marine polyether toxins.</title>
        <authorList>
            <person name="Fallon T.R."/>
            <person name="Shende V.V."/>
            <person name="Wierzbicki I.H."/>
            <person name="Pendleton A.L."/>
            <person name="Watervoot N.F."/>
            <person name="Auber R.P."/>
            <person name="Gonzalez D.J."/>
            <person name="Wisecaver J.H."/>
            <person name="Moore B.S."/>
        </authorList>
    </citation>
    <scope>NUCLEOTIDE SEQUENCE [LARGE SCALE GENOMIC DNA]</scope>
    <source>
        <strain evidence="16 17">12B1</strain>
    </source>
</reference>
<keyword evidence="2" id="KW-0507">mRNA processing</keyword>
<evidence type="ECO:0000256" key="5">
    <source>
        <dbReference type="ARBA" id="ARBA00022771"/>
    </source>
</evidence>
<evidence type="ECO:0000256" key="6">
    <source>
        <dbReference type="ARBA" id="ARBA00022833"/>
    </source>
</evidence>
<evidence type="ECO:0000256" key="9">
    <source>
        <dbReference type="ARBA" id="ARBA00023187"/>
    </source>
</evidence>
<protein>
    <submittedName>
        <fullName evidence="16">Uncharacterized protein</fullName>
    </submittedName>
</protein>
<keyword evidence="7 11" id="KW-0694">RNA-binding</keyword>
<organism evidence="16 17">
    <name type="scientific">Prymnesium parvum</name>
    <name type="common">Toxic golden alga</name>
    <dbReference type="NCBI Taxonomy" id="97485"/>
    <lineage>
        <taxon>Eukaryota</taxon>
        <taxon>Haptista</taxon>
        <taxon>Haptophyta</taxon>
        <taxon>Prymnesiophyceae</taxon>
        <taxon>Prymnesiales</taxon>
        <taxon>Prymnesiaceae</taxon>
        <taxon>Prymnesium</taxon>
    </lineage>
</organism>
<dbReference type="GO" id="GO:0003723">
    <property type="term" value="F:RNA binding"/>
    <property type="evidence" value="ECO:0007669"/>
    <property type="project" value="UniProtKB-UniRule"/>
</dbReference>
<name>A0AB34I945_PRYPA</name>
<dbReference type="InterPro" id="IPR009145">
    <property type="entry name" value="U2AF_small"/>
</dbReference>
<evidence type="ECO:0000256" key="4">
    <source>
        <dbReference type="ARBA" id="ARBA00022737"/>
    </source>
</evidence>
<dbReference type="SUPFAM" id="SSF54928">
    <property type="entry name" value="RNA-binding domain, RBD"/>
    <property type="match status" value="1"/>
</dbReference>
<dbReference type="PANTHER" id="PTHR12620">
    <property type="entry name" value="U2 SNRNP AUXILIARY FACTOR, SMALL SUBUNIT"/>
    <property type="match status" value="1"/>
</dbReference>
<feature type="zinc finger region" description="C3H1-type" evidence="12">
    <location>
        <begin position="148"/>
        <end position="175"/>
    </location>
</feature>
<dbReference type="GO" id="GO:0000398">
    <property type="term" value="P:mRNA splicing, via spliceosome"/>
    <property type="evidence" value="ECO:0007669"/>
    <property type="project" value="InterPro"/>
</dbReference>
<keyword evidence="6 12" id="KW-0862">Zinc</keyword>
<dbReference type="GO" id="GO:0008270">
    <property type="term" value="F:zinc ion binding"/>
    <property type="evidence" value="ECO:0007669"/>
    <property type="project" value="UniProtKB-KW"/>
</dbReference>
<comment type="caution">
    <text evidence="16">The sequence shown here is derived from an EMBL/GenBank/DDBJ whole genome shotgun (WGS) entry which is preliminary data.</text>
</comment>
<dbReference type="Pfam" id="PF00642">
    <property type="entry name" value="zf-CCCH"/>
    <property type="match status" value="2"/>
</dbReference>
<dbReference type="SMART" id="SM00361">
    <property type="entry name" value="RRM_1"/>
    <property type="match status" value="1"/>
</dbReference>
<comment type="subcellular location">
    <subcellularLocation>
        <location evidence="1">Nucleus</location>
    </subcellularLocation>
</comment>
<accession>A0AB34I945</accession>
<sequence>MAQHLAKIFGTEEDKVNCPFYQKMGACRHGDRCSRIHNRPVLSQTIMLQNFYLPPPQEYDENGNPIPQDEDMLQEHFEDFYEDIFEELTKIGGELEQLRACENLSDHLTGNVYAKFREEEDAERAFKALMGRFYGGRPILAQFCPVTDFKDARCRQFEESTCGRGGYCNFMHLKKVSSKLQRRLMRLSDEYRRDRERERGRDDRGRDDRGRDDRGRDRDDRGRDRDDRGRDRDDRGRDRERERDYDRRDRGRDDRGRDDRGRDERRRDDRDGGGARENSAERRAKIAAWNKSREGGGGGGGGGGGDGGGAREGSEERRAKIAEWNKVSTHRVDRMVHDTLQHPAHAPLGFFVNRLVIRGRNETADWPSGRS</sequence>
<keyword evidence="17" id="KW-1185">Reference proteome</keyword>
<keyword evidence="5 12" id="KW-0863">Zinc-finger</keyword>
<evidence type="ECO:0000313" key="17">
    <source>
        <dbReference type="Proteomes" id="UP001515480"/>
    </source>
</evidence>
<evidence type="ECO:0000259" key="15">
    <source>
        <dbReference type="PROSITE" id="PS50103"/>
    </source>
</evidence>
<dbReference type="EMBL" id="JBGBPQ010000032">
    <property type="protein sequence ID" value="KAL1495356.1"/>
    <property type="molecule type" value="Genomic_DNA"/>
</dbReference>
<evidence type="ECO:0000256" key="1">
    <source>
        <dbReference type="ARBA" id="ARBA00004123"/>
    </source>
</evidence>
<evidence type="ECO:0000256" key="10">
    <source>
        <dbReference type="ARBA" id="ARBA00023242"/>
    </source>
</evidence>
<dbReference type="GO" id="GO:0003677">
    <property type="term" value="F:DNA binding"/>
    <property type="evidence" value="ECO:0007669"/>
    <property type="project" value="UniProtKB-KW"/>
</dbReference>
<evidence type="ECO:0000256" key="11">
    <source>
        <dbReference type="PROSITE-ProRule" id="PRU00176"/>
    </source>
</evidence>
<dbReference type="PRINTS" id="PR01848">
    <property type="entry name" value="U2AUXFACTOR"/>
</dbReference>
<dbReference type="FunFam" id="3.30.70.330:FF:000122">
    <property type="entry name" value="Splicing factor U2AF small subunit"/>
    <property type="match status" value="1"/>
</dbReference>
<dbReference type="InterPro" id="IPR012677">
    <property type="entry name" value="Nucleotide-bd_a/b_plait_sf"/>
</dbReference>
<feature type="domain" description="C3H1-type" evidence="15">
    <location>
        <begin position="12"/>
        <end position="40"/>
    </location>
</feature>
<keyword evidence="4" id="KW-0677">Repeat</keyword>
<dbReference type="SMART" id="SM00356">
    <property type="entry name" value="ZnF_C3H1"/>
    <property type="match status" value="2"/>
</dbReference>
<evidence type="ECO:0000256" key="8">
    <source>
        <dbReference type="ARBA" id="ARBA00023125"/>
    </source>
</evidence>
<evidence type="ECO:0000313" key="16">
    <source>
        <dbReference type="EMBL" id="KAL1495356.1"/>
    </source>
</evidence>
<dbReference type="Gene3D" id="3.30.70.330">
    <property type="match status" value="1"/>
</dbReference>